<dbReference type="GO" id="GO:0031408">
    <property type="term" value="P:oxylipin biosynthetic process"/>
    <property type="evidence" value="ECO:0007669"/>
    <property type="project" value="UniProtKB-KW"/>
</dbReference>
<dbReference type="InterPro" id="IPR013819">
    <property type="entry name" value="LipOase_C"/>
</dbReference>
<evidence type="ECO:0000313" key="15">
    <source>
        <dbReference type="Proteomes" id="UP000289340"/>
    </source>
</evidence>
<dbReference type="Gene3D" id="4.10.372.10">
    <property type="entry name" value="Lipoxygenase-1, Domain 3"/>
    <property type="match status" value="1"/>
</dbReference>
<dbReference type="FunFam" id="4.10.375.10:FF:000001">
    <property type="entry name" value="Lipoxygenase"/>
    <property type="match status" value="1"/>
</dbReference>
<dbReference type="InterPro" id="IPR036226">
    <property type="entry name" value="LipOase_C_sf"/>
</dbReference>
<keyword evidence="8" id="KW-0443">Lipid metabolism</keyword>
<dbReference type="PANTHER" id="PTHR11771">
    <property type="entry name" value="LIPOXYGENASE"/>
    <property type="match status" value="1"/>
</dbReference>
<dbReference type="Proteomes" id="UP000289340">
    <property type="component" value="Chromosome 11"/>
</dbReference>
<evidence type="ECO:0000256" key="8">
    <source>
        <dbReference type="ARBA" id="ARBA00023098"/>
    </source>
</evidence>
<accession>A0A445IEG9</accession>
<dbReference type="SMART" id="SM00308">
    <property type="entry name" value="LH2"/>
    <property type="match status" value="1"/>
</dbReference>
<keyword evidence="15" id="KW-1185">Reference proteome</keyword>
<evidence type="ECO:0000313" key="14">
    <source>
        <dbReference type="EMBL" id="RZB84443.1"/>
    </source>
</evidence>
<dbReference type="InterPro" id="IPR027433">
    <property type="entry name" value="Lipoxygenase_dom_3"/>
</dbReference>
<keyword evidence="5" id="KW-0276">Fatty acid metabolism</keyword>
<comment type="caution">
    <text evidence="10">Lacks conserved residue(s) required for the propagation of feature annotation.</text>
</comment>
<keyword evidence="9" id="KW-0275">Fatty acid biosynthesis</keyword>
<dbReference type="GO" id="GO:0034440">
    <property type="term" value="P:lipid oxidation"/>
    <property type="evidence" value="ECO:0007669"/>
    <property type="project" value="InterPro"/>
</dbReference>
<evidence type="ECO:0000256" key="4">
    <source>
        <dbReference type="ARBA" id="ARBA00022767"/>
    </source>
</evidence>
<dbReference type="InterPro" id="IPR000907">
    <property type="entry name" value="LipOase"/>
</dbReference>
<evidence type="ECO:0000256" key="5">
    <source>
        <dbReference type="ARBA" id="ARBA00022832"/>
    </source>
</evidence>
<evidence type="ECO:0000259" key="12">
    <source>
        <dbReference type="PROSITE" id="PS50095"/>
    </source>
</evidence>
<feature type="compositionally biased region" description="Basic and acidic residues" evidence="11">
    <location>
        <begin position="239"/>
        <end position="249"/>
    </location>
</feature>
<keyword evidence="3" id="KW-0479">Metal-binding</keyword>
<dbReference type="PRINTS" id="PR00468">
    <property type="entry name" value="PLTLPOXGNASE"/>
</dbReference>
<evidence type="ECO:0000256" key="9">
    <source>
        <dbReference type="ARBA" id="ARBA00023160"/>
    </source>
</evidence>
<dbReference type="InterPro" id="IPR001024">
    <property type="entry name" value="PLAT/LH2_dom"/>
</dbReference>
<dbReference type="PROSITE" id="PS50095">
    <property type="entry name" value="PLAT"/>
    <property type="match status" value="1"/>
</dbReference>
<dbReference type="Gene3D" id="4.10.375.10">
    <property type="entry name" value="Lipoxygenase-1, Domain 2"/>
    <property type="match status" value="1"/>
</dbReference>
<dbReference type="PROSITE" id="PS51393">
    <property type="entry name" value="LIPOXYGENASE_3"/>
    <property type="match status" value="1"/>
</dbReference>
<feature type="compositionally biased region" description="Basic residues" evidence="11">
    <location>
        <begin position="229"/>
        <end position="238"/>
    </location>
</feature>
<keyword evidence="7" id="KW-0560">Oxidoreductase</keyword>
<sequence length="526" mass="59049">MFPFGQKGQKIKGTMVVMQKNVLDINSITSVGGIVDQGLGFIGSAVDALTFAATKISIQLISATKADGGKGKIGKSTNLRGKITLPTLGAGEQAYDVNFEWDSDFGIPGAFYIKNFMQNEFYLKSLILEDIPNHGTIHFVCNSWVYNSKNYKTDRIFFANNTYLPSETPAPLLKYREEELKNVRGDGTGERKEWDRIYDYDVYNDLGNPDSGDKYARPVLGGSALPYPRRGRTGRGKTRKDPNSEKPSDFVYLPRDEAFGHLKSSDFLAYGIKSVSQDVLPVLTDAFDGNILSLEFDNFAEVRKLYEGGVTLPTNFLSKIAPIPVIKEIFRTDGEQFLKYPPPKVMQVDKSAWMTDEEFARETIAGLNPNVIKIIEEFPLSSKLDTQAYGDHTCIIAKEHLEPNLGGLTVEQAIQNKKLFILDHHDYLIPYLRKINANTTKTYATRTIFFLKDDGTLTPLAIELSKPHPQGEEYGPVSEVYVPASEGVEAYIWLLAKAYVVVNDACYHQIISHWYHIMNWKLDPCN</sequence>
<comment type="caution">
    <text evidence="14">The sequence shown here is derived from an EMBL/GenBank/DDBJ whole genome shotgun (WGS) entry which is preliminary data.</text>
</comment>
<protein>
    <submittedName>
        <fullName evidence="14">Linoleate 9S-lipoxygenase-4 isoform H</fullName>
    </submittedName>
</protein>
<dbReference type="Pfam" id="PF00305">
    <property type="entry name" value="Lipoxygenase"/>
    <property type="match status" value="1"/>
</dbReference>
<dbReference type="EMBL" id="QZWG01000011">
    <property type="protein sequence ID" value="RZB84443.1"/>
    <property type="molecule type" value="Genomic_DNA"/>
</dbReference>
<dbReference type="InterPro" id="IPR001246">
    <property type="entry name" value="LipOase_plant"/>
</dbReference>
<gene>
    <name evidence="14" type="ORF">D0Y65_032671</name>
</gene>
<dbReference type="SUPFAM" id="SSF48484">
    <property type="entry name" value="Lipoxigenase"/>
    <property type="match status" value="1"/>
</dbReference>
<dbReference type="Gene3D" id="2.60.60.20">
    <property type="entry name" value="PLAT/LH2 domain"/>
    <property type="match status" value="1"/>
</dbReference>
<evidence type="ECO:0000256" key="10">
    <source>
        <dbReference type="PROSITE-ProRule" id="PRU00152"/>
    </source>
</evidence>
<evidence type="ECO:0000256" key="2">
    <source>
        <dbReference type="ARBA" id="ARBA00022516"/>
    </source>
</evidence>
<name>A0A445IEG9_GLYSO</name>
<reference evidence="14 15" key="1">
    <citation type="submission" date="2018-09" db="EMBL/GenBank/DDBJ databases">
        <title>A high-quality reference genome of wild soybean provides a powerful tool to mine soybean genomes.</title>
        <authorList>
            <person name="Xie M."/>
            <person name="Chung C.Y.L."/>
            <person name="Li M.-W."/>
            <person name="Wong F.-L."/>
            <person name="Chan T.-F."/>
            <person name="Lam H.-M."/>
        </authorList>
    </citation>
    <scope>NUCLEOTIDE SEQUENCE [LARGE SCALE GENOMIC DNA]</scope>
    <source>
        <strain evidence="15">cv. W05</strain>
        <tissue evidence="14">Hypocotyl of etiolated seedlings</tissue>
    </source>
</reference>
<dbReference type="GO" id="GO:0006633">
    <property type="term" value="P:fatty acid biosynthetic process"/>
    <property type="evidence" value="ECO:0007669"/>
    <property type="project" value="UniProtKB-KW"/>
</dbReference>
<proteinExistence type="inferred from homology"/>
<comment type="similarity">
    <text evidence="1">Belongs to the lipoxygenase family.</text>
</comment>
<dbReference type="GO" id="GO:0046872">
    <property type="term" value="F:metal ion binding"/>
    <property type="evidence" value="ECO:0007669"/>
    <property type="project" value="UniProtKB-KW"/>
</dbReference>
<feature type="domain" description="Lipoxygenase" evidence="13">
    <location>
        <begin position="162"/>
        <end position="526"/>
    </location>
</feature>
<keyword evidence="4" id="KW-0925">Oxylipin biosynthesis</keyword>
<dbReference type="Gene3D" id="3.10.450.60">
    <property type="match status" value="1"/>
</dbReference>
<feature type="region of interest" description="Disordered" evidence="11">
    <location>
        <begin position="213"/>
        <end position="249"/>
    </location>
</feature>
<evidence type="ECO:0000256" key="3">
    <source>
        <dbReference type="ARBA" id="ARBA00022723"/>
    </source>
</evidence>
<feature type="domain" description="PLAT" evidence="12">
    <location>
        <begin position="34"/>
        <end position="159"/>
    </location>
</feature>
<organism evidence="14 15">
    <name type="scientific">Glycine soja</name>
    <name type="common">Wild soybean</name>
    <dbReference type="NCBI Taxonomy" id="3848"/>
    <lineage>
        <taxon>Eukaryota</taxon>
        <taxon>Viridiplantae</taxon>
        <taxon>Streptophyta</taxon>
        <taxon>Embryophyta</taxon>
        <taxon>Tracheophyta</taxon>
        <taxon>Spermatophyta</taxon>
        <taxon>Magnoliopsida</taxon>
        <taxon>eudicotyledons</taxon>
        <taxon>Gunneridae</taxon>
        <taxon>Pentapetalae</taxon>
        <taxon>rosids</taxon>
        <taxon>fabids</taxon>
        <taxon>Fabales</taxon>
        <taxon>Fabaceae</taxon>
        <taxon>Papilionoideae</taxon>
        <taxon>50 kb inversion clade</taxon>
        <taxon>NPAAA clade</taxon>
        <taxon>indigoferoid/millettioid clade</taxon>
        <taxon>Phaseoleae</taxon>
        <taxon>Glycine</taxon>
        <taxon>Glycine subgen. Soja</taxon>
    </lineage>
</organism>
<dbReference type="Pfam" id="PF01477">
    <property type="entry name" value="PLAT"/>
    <property type="match status" value="1"/>
</dbReference>
<evidence type="ECO:0000259" key="13">
    <source>
        <dbReference type="PROSITE" id="PS51393"/>
    </source>
</evidence>
<dbReference type="InterPro" id="IPR042057">
    <property type="entry name" value="Lipoxy_PLAT/LH2"/>
</dbReference>
<evidence type="ECO:0000256" key="7">
    <source>
        <dbReference type="ARBA" id="ARBA00023002"/>
    </source>
</evidence>
<keyword evidence="6" id="KW-0223">Dioxygenase</keyword>
<evidence type="ECO:0000256" key="6">
    <source>
        <dbReference type="ARBA" id="ARBA00022964"/>
    </source>
</evidence>
<dbReference type="Gene3D" id="1.20.245.10">
    <property type="entry name" value="Lipoxygenase-1, Domain 5"/>
    <property type="match status" value="1"/>
</dbReference>
<dbReference type="InterPro" id="IPR036392">
    <property type="entry name" value="PLAT/LH2_dom_sf"/>
</dbReference>
<dbReference type="AlphaFoldDB" id="A0A445IEG9"/>
<dbReference type="SUPFAM" id="SSF49723">
    <property type="entry name" value="Lipase/lipooxygenase domain (PLAT/LH2 domain)"/>
    <property type="match status" value="1"/>
</dbReference>
<keyword evidence="2" id="KW-0444">Lipid biosynthesis</keyword>
<dbReference type="GO" id="GO:0016702">
    <property type="term" value="F:oxidoreductase activity, acting on single donors with incorporation of molecular oxygen, incorporation of two atoms of oxygen"/>
    <property type="evidence" value="ECO:0007669"/>
    <property type="project" value="InterPro"/>
</dbReference>
<evidence type="ECO:0000256" key="1">
    <source>
        <dbReference type="ARBA" id="ARBA00009419"/>
    </source>
</evidence>
<dbReference type="CDD" id="cd01751">
    <property type="entry name" value="PLAT_LH2"/>
    <property type="match status" value="1"/>
</dbReference>
<dbReference type="FunFam" id="3.10.450.60:FF:000002">
    <property type="entry name" value="Lipoxygenase"/>
    <property type="match status" value="1"/>
</dbReference>
<evidence type="ECO:0000256" key="11">
    <source>
        <dbReference type="SAM" id="MobiDB-lite"/>
    </source>
</evidence>